<dbReference type="Proteomes" id="UP001197247">
    <property type="component" value="Unassembled WGS sequence"/>
</dbReference>
<sequence>MNDRQLLDLIHRTPWIDDALTSFDFDIARVENGPVEPVKFPGDARFEMIAGDASGGAFVFIGDHDVHPVVYIGSEGEGGLIAHGLRDTLALVVGLSSLHDATVVPIDEDQDRLITWLAEADAEIRSDQPDLDERRAQLTQALELPDAYDVLPAFHTAARDNTYRPWHATENIPYRPMLDPDLWDA</sequence>
<reference evidence="1 2" key="1">
    <citation type="submission" date="2021-05" db="EMBL/GenBank/DDBJ databases">
        <title>Kineosporia and Streptomyces sp. nov. two new marine actinobacteria isolated from Coral.</title>
        <authorList>
            <person name="Buangrab K."/>
            <person name="Sutthacheep M."/>
            <person name="Yeemin T."/>
            <person name="Harunari E."/>
            <person name="Igarashi Y."/>
            <person name="Kanchanasin P."/>
            <person name="Tanasupawat S."/>
            <person name="Phongsopitanun W."/>
        </authorList>
    </citation>
    <scope>NUCLEOTIDE SEQUENCE [LARGE SCALE GENOMIC DNA]</scope>
    <source>
        <strain evidence="1 2">J2-2</strain>
    </source>
</reference>
<organism evidence="1 2">
    <name type="scientific">Kineosporia corallincola</name>
    <dbReference type="NCBI Taxonomy" id="2835133"/>
    <lineage>
        <taxon>Bacteria</taxon>
        <taxon>Bacillati</taxon>
        <taxon>Actinomycetota</taxon>
        <taxon>Actinomycetes</taxon>
        <taxon>Kineosporiales</taxon>
        <taxon>Kineosporiaceae</taxon>
        <taxon>Kineosporia</taxon>
    </lineage>
</organism>
<evidence type="ECO:0000313" key="1">
    <source>
        <dbReference type="EMBL" id="MBT0774231.1"/>
    </source>
</evidence>
<keyword evidence="2" id="KW-1185">Reference proteome</keyword>
<evidence type="ECO:0000313" key="2">
    <source>
        <dbReference type="Proteomes" id="UP001197247"/>
    </source>
</evidence>
<protein>
    <recommendedName>
        <fullName evidence="3">SUKH-4 immunity protein of toxin-antitoxin system</fullName>
    </recommendedName>
</protein>
<name>A0ABS5TTW1_9ACTN</name>
<dbReference type="RefSeq" id="WP_214160771.1">
    <property type="nucleotide sequence ID" value="NZ_JAHBAY010000025.1"/>
</dbReference>
<proteinExistence type="predicted"/>
<dbReference type="EMBL" id="JAHBAY010000025">
    <property type="protein sequence ID" value="MBT0774231.1"/>
    <property type="molecule type" value="Genomic_DNA"/>
</dbReference>
<evidence type="ECO:0008006" key="3">
    <source>
        <dbReference type="Google" id="ProtNLM"/>
    </source>
</evidence>
<gene>
    <name evidence="1" type="ORF">KIH74_35135</name>
</gene>
<accession>A0ABS5TTW1</accession>
<comment type="caution">
    <text evidence="1">The sequence shown here is derived from an EMBL/GenBank/DDBJ whole genome shotgun (WGS) entry which is preliminary data.</text>
</comment>